<reference evidence="2" key="1">
    <citation type="submission" date="2024-05" db="EMBL/GenBank/DDBJ databases">
        <authorList>
            <person name="Luo Y.-C."/>
            <person name="Nicholds J."/>
            <person name="Mortimer T."/>
            <person name="Maboni G."/>
        </authorList>
    </citation>
    <scope>NUCLEOTIDE SEQUENCE</scope>
    <source>
        <strain evidence="3">141555</strain>
        <strain evidence="2">151836</strain>
    </source>
</reference>
<accession>A0AB39CYU1</accession>
<name>A0AB39CYU1_9BURK</name>
<dbReference type="InterPro" id="IPR027417">
    <property type="entry name" value="P-loop_NTPase"/>
</dbReference>
<dbReference type="InterPro" id="IPR041679">
    <property type="entry name" value="DNA2/NAM7-like_C"/>
</dbReference>
<organism evidence="2">
    <name type="scientific">Castellaniella ginsengisoli</name>
    <dbReference type="NCBI Taxonomy" id="546114"/>
    <lineage>
        <taxon>Bacteria</taxon>
        <taxon>Pseudomonadati</taxon>
        <taxon>Pseudomonadota</taxon>
        <taxon>Betaproteobacteria</taxon>
        <taxon>Burkholderiales</taxon>
        <taxon>Alcaligenaceae</taxon>
        <taxon>Castellaniella</taxon>
    </lineage>
</organism>
<proteinExistence type="predicted"/>
<dbReference type="EMBL" id="CP158254">
    <property type="protein sequence ID" value="XDJ46989.1"/>
    <property type="molecule type" value="Genomic_DNA"/>
</dbReference>
<dbReference type="AlphaFoldDB" id="A0AB39CYU1"/>
<gene>
    <name evidence="2" type="ORF">ABRZ04_11805</name>
    <name evidence="3" type="ORF">ABRZ07_07470</name>
</gene>
<dbReference type="RefSeq" id="WP_368639612.1">
    <property type="nucleotide sequence ID" value="NZ_CP158254.1"/>
</dbReference>
<dbReference type="Pfam" id="PF13087">
    <property type="entry name" value="AAA_12"/>
    <property type="match status" value="1"/>
</dbReference>
<evidence type="ECO:0000259" key="1">
    <source>
        <dbReference type="Pfam" id="PF13087"/>
    </source>
</evidence>
<protein>
    <submittedName>
        <fullName evidence="2">AAA domain-containing protein</fullName>
    </submittedName>
</protein>
<dbReference type="Gene3D" id="3.40.50.300">
    <property type="entry name" value="P-loop containing nucleotide triphosphate hydrolases"/>
    <property type="match status" value="1"/>
</dbReference>
<feature type="domain" description="DNA2/NAM7 helicase-like C-terminal" evidence="1">
    <location>
        <begin position="1"/>
        <end position="84"/>
    </location>
</feature>
<evidence type="ECO:0000313" key="2">
    <source>
        <dbReference type="EMBL" id="XDJ46989.1"/>
    </source>
</evidence>
<dbReference type="EMBL" id="CP158267">
    <property type="protein sequence ID" value="XDJ78780.1"/>
    <property type="molecule type" value="Genomic_DNA"/>
</dbReference>
<evidence type="ECO:0000313" key="3">
    <source>
        <dbReference type="EMBL" id="XDJ78780.1"/>
    </source>
</evidence>
<sequence length="137" mass="15234">MTPHRAQRALVVRELRSIFPSDPPNLIDSAVDTVEKFQGGQRHTIVVTFGVGDADVIMGEEAFLMQLERTNVAISRAMAKCLVVMPMTLAGHVPQDKKALETAHAIKDYVDEFCNQELVDQVSLGSTSRQAKLRYHQ</sequence>